<dbReference type="InterPro" id="IPR036291">
    <property type="entry name" value="NAD(P)-bd_dom_sf"/>
</dbReference>
<evidence type="ECO:0000256" key="3">
    <source>
        <dbReference type="ARBA" id="ARBA00022963"/>
    </source>
</evidence>
<dbReference type="SUPFAM" id="SSF51735">
    <property type="entry name" value="NAD(P)-binding Rossmann-fold domains"/>
    <property type="match status" value="1"/>
</dbReference>
<evidence type="ECO:0000256" key="7">
    <source>
        <dbReference type="ARBA" id="ARBA00049556"/>
    </source>
</evidence>
<comment type="catalytic activity">
    <reaction evidence="7">
        <text>a (3S)-3-hydroxyacyl-CoA + NAD(+) = a 3-oxoacyl-CoA + NADH + H(+)</text>
        <dbReference type="Rhea" id="RHEA:22432"/>
        <dbReference type="ChEBI" id="CHEBI:15378"/>
        <dbReference type="ChEBI" id="CHEBI:57318"/>
        <dbReference type="ChEBI" id="CHEBI:57540"/>
        <dbReference type="ChEBI" id="CHEBI:57945"/>
        <dbReference type="ChEBI" id="CHEBI:90726"/>
        <dbReference type="EC" id="1.1.1.35"/>
    </reaction>
</comment>
<dbReference type="GO" id="GO:0003857">
    <property type="term" value="F:(3S)-3-hydroxyacyl-CoA dehydrogenase (NAD+) activity"/>
    <property type="evidence" value="ECO:0007669"/>
    <property type="project" value="UniProtKB-EC"/>
</dbReference>
<dbReference type="InterPro" id="IPR006176">
    <property type="entry name" value="3-OHacyl-CoA_DH_NAD-bd"/>
</dbReference>
<evidence type="ECO:0000256" key="6">
    <source>
        <dbReference type="ARBA" id="ARBA00023098"/>
    </source>
</evidence>
<dbReference type="PANTHER" id="PTHR48075:SF7">
    <property type="entry name" value="3-HYDROXYACYL-COA DEHYDROGENASE-RELATED"/>
    <property type="match status" value="1"/>
</dbReference>
<sequence length="780" mass="84664">MTQSGFSKIAVIGAGTMGSGIAAQIANAGHDVLLLDLDARNPGDKTPAEMSIDRLLASDPPQLMDRKFINRISTGTIDGDLEKLADYDWVIEAVVERLDIKKALYKRLDDIIPAHCIISSNTSTIPIRLLVEDMPTAFKKRFAITHYFNPVRYMRLLELVRGSETEARIIEKLADFNDRVLGKGVVRCADTPGFLGNRVGVFALQVGIDEAFKCGLSVEDADALMGRPMGIPKTGVFGLYDLIGIDLMVDVVASLASILPENDAFHDVGGTNPMIDAMIAEGYTGDKGKGGFYVTDDNDNIFVRPLGGAELLPLKPVKTTLPVSAIKAAEATAQRAEPLDMILAGDDIYAHFCRRVLGRVLAYAASLIPAVTSNPQDIDDAMKLGFNWTRGPFELIDAIGYERMQSLMSEAGVTVPEVLKTESPFYQLRGSSLMVRDASQKYNPVMLPTGVIRFHMTRRSMTPIISNNSASLFVLDGFAQSVNDLRLIEFHSKANALNDESMEIVAAAAEDHGSGIIVHNDAQHFSAGVDLNAFRAFIEAEDWDGIDKFLARFQDAVCALKYTPVPVIGAPSGLAVGGGFEVLAHCDKLAVHSNSVLGLVEAGVGVVPGGGGIKETFLRWQEAGKNVDDAAWKTWMNIGYGATGSSPDLSAKMQYFRPDHDAAVMNRDRLLTKAISMIGKMQDSYRTPDIPSSKPADANLADKMASFMQDGIDRGDFMPHDKTVAMAIASVMLQRAGDGDEIDEQGLYDREREAFISLAKTKETYLRISSMLDHGAPVRN</sequence>
<dbReference type="eggNOG" id="COG1024">
    <property type="taxonomic scope" value="Bacteria"/>
</dbReference>
<dbReference type="STRING" id="488538.SAR116_1179"/>
<reference evidence="10 11" key="1">
    <citation type="journal article" date="2010" name="J. Bacteriol.">
        <title>Complete genome sequence of "Candidatus Puniceispirillum marinum" IMCC1322, a representative of the SAR116 clade in the Alphaproteobacteria.</title>
        <authorList>
            <person name="Oh H.M."/>
            <person name="Kwon K.K."/>
            <person name="Kang I."/>
            <person name="Kang S.G."/>
            <person name="Lee J.H."/>
            <person name="Kim S.J."/>
            <person name="Cho J.C."/>
        </authorList>
    </citation>
    <scope>NUCLEOTIDE SEQUENCE [LARGE SCALE GENOMIC DNA]</scope>
    <source>
        <strain evidence="10 11">IMCC1322</strain>
    </source>
</reference>
<dbReference type="Pfam" id="PF00378">
    <property type="entry name" value="ECH_1"/>
    <property type="match status" value="1"/>
</dbReference>
<dbReference type="Gene3D" id="3.90.226.10">
    <property type="entry name" value="2-enoyl-CoA Hydratase, Chain A, domain 1"/>
    <property type="match status" value="1"/>
</dbReference>
<dbReference type="KEGG" id="apb:SAR116_1179"/>
<dbReference type="Gene3D" id="3.40.50.720">
    <property type="entry name" value="NAD(P)-binding Rossmann-like Domain"/>
    <property type="match status" value="1"/>
</dbReference>
<gene>
    <name evidence="10" type="ordered locus">SAR116_1179</name>
</gene>
<evidence type="ECO:0000259" key="9">
    <source>
        <dbReference type="Pfam" id="PF02737"/>
    </source>
</evidence>
<dbReference type="RefSeq" id="WP_013046051.1">
    <property type="nucleotide sequence ID" value="NC_014010.1"/>
</dbReference>
<comment type="pathway">
    <text evidence="1">Lipid metabolism; fatty acid beta-oxidation.</text>
</comment>
<dbReference type="Proteomes" id="UP000007460">
    <property type="component" value="Chromosome"/>
</dbReference>
<keyword evidence="3" id="KW-0442">Lipid degradation</keyword>
<keyword evidence="4 10" id="KW-0560">Oxidoreductase</keyword>
<dbReference type="CDD" id="cd06558">
    <property type="entry name" value="crotonase-like"/>
    <property type="match status" value="1"/>
</dbReference>
<dbReference type="PANTHER" id="PTHR48075">
    <property type="entry name" value="3-HYDROXYACYL-COA DEHYDROGENASE FAMILY PROTEIN"/>
    <property type="match status" value="1"/>
</dbReference>
<dbReference type="SUPFAM" id="SSF52096">
    <property type="entry name" value="ClpP/crotonase"/>
    <property type="match status" value="1"/>
</dbReference>
<dbReference type="Pfam" id="PF00725">
    <property type="entry name" value="3HCDH"/>
    <property type="match status" value="2"/>
</dbReference>
<name>D5BT25_PUNMI</name>
<proteinExistence type="predicted"/>
<dbReference type="OrthoDB" id="5389341at2"/>
<organism evidence="10 11">
    <name type="scientific">Puniceispirillum marinum (strain IMCC1322)</name>
    <dbReference type="NCBI Taxonomy" id="488538"/>
    <lineage>
        <taxon>Bacteria</taxon>
        <taxon>Pseudomonadati</taxon>
        <taxon>Pseudomonadota</taxon>
        <taxon>Alphaproteobacteria</taxon>
        <taxon>Candidatus Puniceispirillales</taxon>
        <taxon>Candidatus Puniceispirillaceae</taxon>
        <taxon>Candidatus Puniceispirillum</taxon>
    </lineage>
</organism>
<keyword evidence="5" id="KW-0520">NAD</keyword>
<dbReference type="Pfam" id="PF02737">
    <property type="entry name" value="3HCDH_N"/>
    <property type="match status" value="1"/>
</dbReference>
<feature type="domain" description="3-hydroxyacyl-CoA dehydrogenase C-terminal" evidence="8">
    <location>
        <begin position="193"/>
        <end position="293"/>
    </location>
</feature>
<evidence type="ECO:0000256" key="2">
    <source>
        <dbReference type="ARBA" id="ARBA00022832"/>
    </source>
</evidence>
<dbReference type="GO" id="GO:0018454">
    <property type="term" value="F:acetoacetyl-CoA reductase activity"/>
    <property type="evidence" value="ECO:0007669"/>
    <property type="project" value="UniProtKB-EC"/>
</dbReference>
<keyword evidence="6" id="KW-0443">Lipid metabolism</keyword>
<dbReference type="HOGENOM" id="CLU_010448_0_0_5"/>
<keyword evidence="2" id="KW-0276">Fatty acid metabolism</keyword>
<evidence type="ECO:0000313" key="10">
    <source>
        <dbReference type="EMBL" id="ADE39422.1"/>
    </source>
</evidence>
<evidence type="ECO:0000313" key="11">
    <source>
        <dbReference type="Proteomes" id="UP000007460"/>
    </source>
</evidence>
<evidence type="ECO:0000256" key="5">
    <source>
        <dbReference type="ARBA" id="ARBA00023027"/>
    </source>
</evidence>
<dbReference type="InterPro" id="IPR001753">
    <property type="entry name" value="Enoyl-CoA_hydra/iso"/>
</dbReference>
<dbReference type="EMBL" id="CP001751">
    <property type="protein sequence ID" value="ADE39422.1"/>
    <property type="molecule type" value="Genomic_DNA"/>
</dbReference>
<protein>
    <submittedName>
        <fullName evidence="10">Acetoacetyl-CoA reductase</fullName>
        <ecNumber evidence="10">1.1.1.36</ecNumber>
    </submittedName>
</protein>
<feature type="domain" description="3-hydroxyacyl-CoA dehydrogenase NAD binding" evidence="9">
    <location>
        <begin position="8"/>
        <end position="190"/>
    </location>
</feature>
<dbReference type="UniPathway" id="UPA00659"/>
<dbReference type="Gene3D" id="1.10.1040.50">
    <property type="match status" value="1"/>
</dbReference>
<dbReference type="InterPro" id="IPR008927">
    <property type="entry name" value="6-PGluconate_DH-like_C_sf"/>
</dbReference>
<dbReference type="AlphaFoldDB" id="D5BT25"/>
<dbReference type="GO" id="GO:0006635">
    <property type="term" value="P:fatty acid beta-oxidation"/>
    <property type="evidence" value="ECO:0007669"/>
    <property type="project" value="UniProtKB-UniPathway"/>
</dbReference>
<accession>D5BT25</accession>
<dbReference type="SUPFAM" id="SSF48179">
    <property type="entry name" value="6-phosphogluconate dehydrogenase C-terminal domain-like"/>
    <property type="match status" value="2"/>
</dbReference>
<dbReference type="eggNOG" id="COG1250">
    <property type="taxonomic scope" value="Bacteria"/>
</dbReference>
<keyword evidence="11" id="KW-1185">Reference proteome</keyword>
<evidence type="ECO:0000256" key="1">
    <source>
        <dbReference type="ARBA" id="ARBA00005005"/>
    </source>
</evidence>
<evidence type="ECO:0000259" key="8">
    <source>
        <dbReference type="Pfam" id="PF00725"/>
    </source>
</evidence>
<dbReference type="InterPro" id="IPR029045">
    <property type="entry name" value="ClpP/crotonase-like_dom_sf"/>
</dbReference>
<dbReference type="InterPro" id="IPR006108">
    <property type="entry name" value="3HC_DH_C"/>
</dbReference>
<evidence type="ECO:0000256" key="4">
    <source>
        <dbReference type="ARBA" id="ARBA00023002"/>
    </source>
</evidence>
<feature type="domain" description="3-hydroxyacyl-CoA dehydrogenase C-terminal" evidence="8">
    <location>
        <begin position="353"/>
        <end position="410"/>
    </location>
</feature>
<dbReference type="EC" id="1.1.1.36" evidence="10"/>
<dbReference type="GO" id="GO:0070403">
    <property type="term" value="F:NAD+ binding"/>
    <property type="evidence" value="ECO:0007669"/>
    <property type="project" value="InterPro"/>
</dbReference>